<protein>
    <recommendedName>
        <fullName evidence="3">G-patch domain-containing protein</fullName>
    </recommendedName>
</protein>
<dbReference type="EMBL" id="JBGFUD010000460">
    <property type="protein sequence ID" value="MFH4974568.1"/>
    <property type="molecule type" value="Genomic_DNA"/>
</dbReference>
<dbReference type="PANTHER" id="PTHR20923:SF1">
    <property type="entry name" value="G PATCH DOMAIN AND ANKYRIN REPEAT-CONTAINING PROTEIN 1"/>
    <property type="match status" value="1"/>
</dbReference>
<comment type="caution">
    <text evidence="4">The sequence shown here is derived from an EMBL/GenBank/DDBJ whole genome shotgun (WGS) entry which is preliminary data.</text>
</comment>
<feature type="repeat" description="ANK" evidence="1">
    <location>
        <begin position="121"/>
        <end position="153"/>
    </location>
</feature>
<dbReference type="SMART" id="SM00443">
    <property type="entry name" value="G_patch"/>
    <property type="match status" value="1"/>
</dbReference>
<evidence type="ECO:0000313" key="4">
    <source>
        <dbReference type="EMBL" id="MFH4974568.1"/>
    </source>
</evidence>
<feature type="compositionally biased region" description="Polar residues" evidence="2">
    <location>
        <begin position="15"/>
        <end position="24"/>
    </location>
</feature>
<sequence>MRFVRSTEPFPASSFVHSEPSTSASCDTSIAEGEEVQKFYEDLISSRNNIVAINTEKAKEYNKRAGGVSSKEIKKKCRSNISENPTVSTNGIMKLAMDGDLPSLSRFVSLGKADLNVCDDYGWTPLMCASAAGKIHMVKYLLQNGGNPDILDKSGRRAIDYALMNNHGDIVEIIRQSYRKFEATPVASQQTAAHKECFCDFCKVRYTDDAHCTSTLHLFNTRKPIHTIGYSIPEWNKGYRILKGTGWNEMEGLGKECHGRRYPIKTVFKNDRQGIGLSAEAPKVTHFGANDERAVQSSNNIRVRRRIGNARSSYEEDKLKEKIIRQMFRD</sequence>
<name>A0ABD6E3Y8_9BILA</name>
<dbReference type="InterPro" id="IPR039146">
    <property type="entry name" value="GPANK1"/>
</dbReference>
<dbReference type="SMART" id="SM00248">
    <property type="entry name" value="ANK"/>
    <property type="match status" value="2"/>
</dbReference>
<gene>
    <name evidence="4" type="ORF">AB6A40_001277</name>
</gene>
<evidence type="ECO:0000259" key="3">
    <source>
        <dbReference type="PROSITE" id="PS50174"/>
    </source>
</evidence>
<dbReference type="Pfam" id="PF12796">
    <property type="entry name" value="Ank_2"/>
    <property type="match status" value="1"/>
</dbReference>
<proteinExistence type="predicted"/>
<dbReference type="Gene3D" id="1.25.40.20">
    <property type="entry name" value="Ankyrin repeat-containing domain"/>
    <property type="match status" value="1"/>
</dbReference>
<dbReference type="InterPro" id="IPR000467">
    <property type="entry name" value="G_patch_dom"/>
</dbReference>
<dbReference type="InterPro" id="IPR002110">
    <property type="entry name" value="Ankyrin_rpt"/>
</dbReference>
<keyword evidence="1" id="KW-0040">ANK repeat</keyword>
<dbReference type="PROSITE" id="PS50088">
    <property type="entry name" value="ANK_REPEAT"/>
    <property type="match status" value="1"/>
</dbReference>
<dbReference type="InterPro" id="IPR036770">
    <property type="entry name" value="Ankyrin_rpt-contain_sf"/>
</dbReference>
<reference evidence="4 5" key="1">
    <citation type="submission" date="2024-08" db="EMBL/GenBank/DDBJ databases">
        <title>Gnathostoma spinigerum genome.</title>
        <authorList>
            <person name="Gonzalez-Bertolin B."/>
            <person name="Monzon S."/>
            <person name="Zaballos A."/>
            <person name="Jimenez P."/>
            <person name="Dekumyoy P."/>
            <person name="Varona S."/>
            <person name="Cuesta I."/>
            <person name="Sumanam S."/>
            <person name="Adisakwattana P."/>
            <person name="Gasser R.B."/>
            <person name="Hernandez-Gonzalez A."/>
            <person name="Young N.D."/>
            <person name="Perteguer M.J."/>
        </authorList>
    </citation>
    <scope>NUCLEOTIDE SEQUENCE [LARGE SCALE GENOMIC DNA]</scope>
    <source>
        <strain evidence="4">AL3</strain>
        <tissue evidence="4">Liver</tissue>
    </source>
</reference>
<dbReference type="Proteomes" id="UP001608902">
    <property type="component" value="Unassembled WGS sequence"/>
</dbReference>
<evidence type="ECO:0000256" key="2">
    <source>
        <dbReference type="SAM" id="MobiDB-lite"/>
    </source>
</evidence>
<feature type="domain" description="G-patch" evidence="3">
    <location>
        <begin position="234"/>
        <end position="280"/>
    </location>
</feature>
<evidence type="ECO:0000313" key="5">
    <source>
        <dbReference type="Proteomes" id="UP001608902"/>
    </source>
</evidence>
<dbReference type="SUPFAM" id="SSF48403">
    <property type="entry name" value="Ankyrin repeat"/>
    <property type="match status" value="1"/>
</dbReference>
<dbReference type="Pfam" id="PF01585">
    <property type="entry name" value="G-patch"/>
    <property type="match status" value="1"/>
</dbReference>
<keyword evidence="5" id="KW-1185">Reference proteome</keyword>
<organism evidence="4 5">
    <name type="scientific">Gnathostoma spinigerum</name>
    <dbReference type="NCBI Taxonomy" id="75299"/>
    <lineage>
        <taxon>Eukaryota</taxon>
        <taxon>Metazoa</taxon>
        <taxon>Ecdysozoa</taxon>
        <taxon>Nematoda</taxon>
        <taxon>Chromadorea</taxon>
        <taxon>Rhabditida</taxon>
        <taxon>Spirurina</taxon>
        <taxon>Gnathostomatomorpha</taxon>
        <taxon>Gnathostomatoidea</taxon>
        <taxon>Gnathostomatidae</taxon>
        <taxon>Gnathostoma</taxon>
    </lineage>
</organism>
<evidence type="ECO:0000256" key="1">
    <source>
        <dbReference type="PROSITE-ProRule" id="PRU00023"/>
    </source>
</evidence>
<dbReference type="PROSITE" id="PS50297">
    <property type="entry name" value="ANK_REP_REGION"/>
    <property type="match status" value="1"/>
</dbReference>
<accession>A0ABD6E3Y8</accession>
<dbReference type="PROSITE" id="PS50174">
    <property type="entry name" value="G_PATCH"/>
    <property type="match status" value="1"/>
</dbReference>
<feature type="region of interest" description="Disordered" evidence="2">
    <location>
        <begin position="1"/>
        <end position="24"/>
    </location>
</feature>
<dbReference type="PANTHER" id="PTHR20923">
    <property type="entry name" value="BAT4 PROTEIN-RELATED"/>
    <property type="match status" value="1"/>
</dbReference>
<dbReference type="AlphaFoldDB" id="A0ABD6E3Y8"/>